<organism evidence="1 2">
    <name type="scientific">Streptomyces lincolnensis</name>
    <dbReference type="NCBI Taxonomy" id="1915"/>
    <lineage>
        <taxon>Bacteria</taxon>
        <taxon>Bacillati</taxon>
        <taxon>Actinomycetota</taxon>
        <taxon>Actinomycetes</taxon>
        <taxon>Kitasatosporales</taxon>
        <taxon>Streptomycetaceae</taxon>
        <taxon>Streptomyces</taxon>
    </lineage>
</organism>
<dbReference type="PIRSF" id="PIRSF005522">
    <property type="entry name" value="UCP005522"/>
    <property type="match status" value="1"/>
</dbReference>
<dbReference type="InterPro" id="IPR051680">
    <property type="entry name" value="ATP-dep_Glu-Cys_Ligase-2"/>
</dbReference>
<dbReference type="STRING" id="1915.SLINC_4580"/>
<dbReference type="InterPro" id="IPR016450">
    <property type="entry name" value="UCP005522"/>
</dbReference>
<dbReference type="PANTHER" id="PTHR34595:SF7">
    <property type="entry name" value="SLL1039 PROTEIN"/>
    <property type="match status" value="1"/>
</dbReference>
<dbReference type="Gene3D" id="3.40.50.11290">
    <property type="match status" value="1"/>
</dbReference>
<evidence type="ECO:0000313" key="1">
    <source>
        <dbReference type="EMBL" id="ANS66804.1"/>
    </source>
</evidence>
<name>A0A1B1ME08_STRLN</name>
<dbReference type="SUPFAM" id="SSF56059">
    <property type="entry name" value="Glutathione synthetase ATP-binding domain-like"/>
    <property type="match status" value="1"/>
</dbReference>
<sequence length="516" mass="56046">MADIFDAYALADAWDEMFERPGEVRTAYEPVLAALQPIEPSELRFRADQMARAFTDRGVTYAFAGEERPWPLDLVPRILDALEWDLIQRGVSQRVRALEAYLADAYGPARAFEDGVVPWRLLLNSPHFHRAAHGVEPPGGVRIHVAGIDLVRDEAGDFRVLEDNVRVPSGVSYVIENRRAMTRIFPSLFSEQHVVPVDGYAQRLLAALRAAAPDGAQDPRVVVLTPGPSNAAYFEHALLARLMGVQLVEGHDLVCRGNRVWMRTTRGEVPVHVVYRRLDDDFLDPLHFRPDSVIGCPGIMSAALAGHVTLANAVGNGIADDKLLYTYVPDLIRYYLSEEPVLPNVESFRPDEPGQLEAVLDQIDQLVVKPVDGAGGQGIVIGPKADAATLERTRKAVLADPRGFIAQRPVALSTSPTLAGERMAPRHIDLRPFAVNDGNDVWVLPGGLTRVALQEGNLIVNSSQGGGSKDTWVLAEGPAEPPAPAAEGASGLPEVAPRQHGPDGTPTVVQEGAQQQ</sequence>
<dbReference type="PATRIC" id="fig|1915.4.peg.5080"/>
<dbReference type="KEGG" id="sls:SLINC_4580"/>
<dbReference type="PANTHER" id="PTHR34595">
    <property type="entry name" value="BLR5612 PROTEIN"/>
    <property type="match status" value="1"/>
</dbReference>
<dbReference type="EMBL" id="CP016438">
    <property type="protein sequence ID" value="ANS66804.1"/>
    <property type="molecule type" value="Genomic_DNA"/>
</dbReference>
<dbReference type="AlphaFoldDB" id="A0A1B1ME08"/>
<gene>
    <name evidence="1" type="ORF">SLINC_4580</name>
</gene>
<reference evidence="1 2" key="1">
    <citation type="submission" date="2016-07" db="EMBL/GenBank/DDBJ databases">
        <title>Enhancement of antibiotic productionsby engineered nitrateutilization in actinobacteria.</title>
        <authorList>
            <person name="Meng S.C."/>
        </authorList>
    </citation>
    <scope>NUCLEOTIDE SEQUENCE [LARGE SCALE GENOMIC DNA]</scope>
    <source>
        <strain evidence="1 2">NRRL 2936</strain>
    </source>
</reference>
<dbReference type="Gene3D" id="3.30.1490.270">
    <property type="match status" value="1"/>
</dbReference>
<protein>
    <submittedName>
        <fullName evidence="1">Uncharacterized protein</fullName>
    </submittedName>
</protein>
<dbReference type="RefSeq" id="WP_067437006.1">
    <property type="nucleotide sequence ID" value="NZ_CP016438.1"/>
</dbReference>
<keyword evidence="2" id="KW-1185">Reference proteome</keyword>
<dbReference type="OrthoDB" id="9803842at2"/>
<proteinExistence type="predicted"/>
<accession>A0A1B1ME08</accession>
<dbReference type="Pfam" id="PF14403">
    <property type="entry name" value="CP_ATPgrasp_2"/>
    <property type="match status" value="1"/>
</dbReference>
<dbReference type="InterPro" id="IPR025841">
    <property type="entry name" value="CP_ATPgrasp_2"/>
</dbReference>
<evidence type="ECO:0000313" key="2">
    <source>
        <dbReference type="Proteomes" id="UP000092598"/>
    </source>
</evidence>
<dbReference type="Proteomes" id="UP000092598">
    <property type="component" value="Chromosome"/>
</dbReference>